<dbReference type="InterPro" id="IPR007035">
    <property type="entry name" value="Peptidase_M55"/>
</dbReference>
<protein>
    <submittedName>
        <fullName evidence="1">Uncharacterized protein</fullName>
    </submittedName>
</protein>
<comment type="caution">
    <text evidence="1">The sequence shown here is derived from an EMBL/GenBank/DDBJ whole genome shotgun (WGS) entry which is preliminary data.</text>
</comment>
<name>A0A0F9RPW4_9ZZZZ</name>
<dbReference type="AlphaFoldDB" id="A0A0F9RPW4"/>
<proteinExistence type="predicted"/>
<dbReference type="Pfam" id="PF04951">
    <property type="entry name" value="Peptidase_M55"/>
    <property type="match status" value="1"/>
</dbReference>
<dbReference type="SUPFAM" id="SSF63992">
    <property type="entry name" value="Dipeptide transport protein"/>
    <property type="match status" value="1"/>
</dbReference>
<dbReference type="EMBL" id="LAZR01000757">
    <property type="protein sequence ID" value="KKN58560.1"/>
    <property type="molecule type" value="Genomic_DNA"/>
</dbReference>
<reference evidence="1" key="1">
    <citation type="journal article" date="2015" name="Nature">
        <title>Complex archaea that bridge the gap between prokaryotes and eukaryotes.</title>
        <authorList>
            <person name="Spang A."/>
            <person name="Saw J.H."/>
            <person name="Jorgensen S.L."/>
            <person name="Zaremba-Niedzwiedzka K."/>
            <person name="Martijn J."/>
            <person name="Lind A.E."/>
            <person name="van Eijk R."/>
            <person name="Schleper C."/>
            <person name="Guy L."/>
            <person name="Ettema T.J."/>
        </authorList>
    </citation>
    <scope>NUCLEOTIDE SEQUENCE</scope>
</reference>
<accession>A0A0F9RPW4</accession>
<gene>
    <name evidence="1" type="ORF">LCGC14_0551030</name>
</gene>
<dbReference type="InterPro" id="IPR036177">
    <property type="entry name" value="Peptidase_M55_sf"/>
</dbReference>
<dbReference type="Gene3D" id="3.40.50.10780">
    <property type="entry name" value="Dipeptide transport protein"/>
    <property type="match status" value="1"/>
</dbReference>
<organism evidence="1">
    <name type="scientific">marine sediment metagenome</name>
    <dbReference type="NCBI Taxonomy" id="412755"/>
    <lineage>
        <taxon>unclassified sequences</taxon>
        <taxon>metagenomes</taxon>
        <taxon>ecological metagenomes</taxon>
    </lineage>
</organism>
<sequence length="163" mass="17994">MATTAREGTPNGVLKHTMTGTMDVFINGKNMPEAGINGAIAGYFNVPVVMAAGDLAFVKQAQELFPGVKCAAVKEGIGKAAKMLHPTKAQEMIKRKTNEALTNLKKFKPFKLTTPITMEIRYKDENDAAKISWFPGAKRTGERTVAYTHKDFMEVLKFFMFAE</sequence>
<evidence type="ECO:0000313" key="1">
    <source>
        <dbReference type="EMBL" id="KKN58560.1"/>
    </source>
</evidence>
<dbReference type="InterPro" id="IPR027476">
    <property type="entry name" value="DppA_N"/>
</dbReference>